<evidence type="ECO:0000256" key="5">
    <source>
        <dbReference type="ARBA" id="ARBA00022975"/>
    </source>
</evidence>
<dbReference type="Pfam" id="PF00156">
    <property type="entry name" value="Pribosyltran"/>
    <property type="match status" value="1"/>
</dbReference>
<accession>A0A1J5TEV5</accession>
<evidence type="ECO:0000256" key="2">
    <source>
        <dbReference type="ARBA" id="ARBA00011971"/>
    </source>
</evidence>
<dbReference type="GO" id="GO:0004588">
    <property type="term" value="F:orotate phosphoribosyltransferase activity"/>
    <property type="evidence" value="ECO:0007669"/>
    <property type="project" value="UniProtKB-EC"/>
</dbReference>
<dbReference type="InterPro" id="IPR004467">
    <property type="entry name" value="Or_phspho_trans_dom"/>
</dbReference>
<dbReference type="EMBL" id="MLJW01000010">
    <property type="protein sequence ID" value="OIR14861.1"/>
    <property type="molecule type" value="Genomic_DNA"/>
</dbReference>
<dbReference type="NCBIfam" id="TIGR00336">
    <property type="entry name" value="pyrE"/>
    <property type="match status" value="1"/>
</dbReference>
<organism evidence="7">
    <name type="scientific">mine drainage metagenome</name>
    <dbReference type="NCBI Taxonomy" id="410659"/>
    <lineage>
        <taxon>unclassified sequences</taxon>
        <taxon>metagenomes</taxon>
        <taxon>ecological metagenomes</taxon>
    </lineage>
</organism>
<feature type="domain" description="Phosphoribosyltransferase" evidence="6">
    <location>
        <begin position="42"/>
        <end position="148"/>
    </location>
</feature>
<comment type="pathway">
    <text evidence="1">Pyrimidine metabolism; UMP biosynthesis via de novo pathway; UMP from orotate: step 1/2.</text>
</comment>
<dbReference type="InterPro" id="IPR029057">
    <property type="entry name" value="PRTase-like"/>
</dbReference>
<dbReference type="PANTHER" id="PTHR19278:SF9">
    <property type="entry name" value="URIDINE 5'-MONOPHOSPHATE SYNTHASE"/>
    <property type="match status" value="1"/>
</dbReference>
<proteinExistence type="inferred from homology"/>
<dbReference type="AlphaFoldDB" id="A0A1J5TEV5"/>
<keyword evidence="5" id="KW-0665">Pyrimidine biosynthesis</keyword>
<dbReference type="CDD" id="cd06223">
    <property type="entry name" value="PRTases_typeI"/>
    <property type="match status" value="1"/>
</dbReference>
<dbReference type="InterPro" id="IPR023031">
    <property type="entry name" value="OPRT"/>
</dbReference>
<gene>
    <name evidence="7" type="primary">pyrE_3</name>
    <name evidence="7" type="ORF">GALL_39770</name>
</gene>
<dbReference type="InterPro" id="IPR000836">
    <property type="entry name" value="PRTase_dom"/>
</dbReference>
<sequence length="171" mass="18036">MNSLAARINQCAKLSGRFTLRSGKVSDTYFDKYQFESDPVLLADIARALAPLVPSGTQVLAGLEMGGIPIVTMLSHELGLPSAFIRKHPKEYGTCRYAEGASLAGKPFVLIEDVVTSGGAILDALAMLAADGLRPTAALCVIDRQTGGGETLSKAGLVFRALLKQAELEAE</sequence>
<dbReference type="GO" id="GO:0044205">
    <property type="term" value="P:'de novo' UMP biosynthetic process"/>
    <property type="evidence" value="ECO:0007669"/>
    <property type="project" value="UniProtKB-UniPathway"/>
</dbReference>
<evidence type="ECO:0000256" key="1">
    <source>
        <dbReference type="ARBA" id="ARBA00004889"/>
    </source>
</evidence>
<dbReference type="Gene3D" id="3.40.50.2020">
    <property type="match status" value="1"/>
</dbReference>
<reference evidence="7" key="1">
    <citation type="submission" date="2016-10" db="EMBL/GenBank/DDBJ databases">
        <title>Sequence of Gallionella enrichment culture.</title>
        <authorList>
            <person name="Poehlein A."/>
            <person name="Muehling M."/>
            <person name="Daniel R."/>
        </authorList>
    </citation>
    <scope>NUCLEOTIDE SEQUENCE</scope>
</reference>
<evidence type="ECO:0000256" key="3">
    <source>
        <dbReference type="ARBA" id="ARBA00022676"/>
    </source>
</evidence>
<dbReference type="PANTHER" id="PTHR19278">
    <property type="entry name" value="OROTATE PHOSPHORIBOSYLTRANSFERASE"/>
    <property type="match status" value="1"/>
</dbReference>
<evidence type="ECO:0000256" key="4">
    <source>
        <dbReference type="ARBA" id="ARBA00022679"/>
    </source>
</evidence>
<dbReference type="UniPathway" id="UPA00070">
    <property type="reaction ID" value="UER00119"/>
</dbReference>
<name>A0A1J5TEV5_9ZZZZ</name>
<keyword evidence="4 7" id="KW-0808">Transferase</keyword>
<keyword evidence="3 7" id="KW-0328">Glycosyltransferase</keyword>
<dbReference type="SUPFAM" id="SSF53271">
    <property type="entry name" value="PRTase-like"/>
    <property type="match status" value="1"/>
</dbReference>
<evidence type="ECO:0000259" key="6">
    <source>
        <dbReference type="Pfam" id="PF00156"/>
    </source>
</evidence>
<evidence type="ECO:0000313" key="7">
    <source>
        <dbReference type="EMBL" id="OIR14861.1"/>
    </source>
</evidence>
<comment type="caution">
    <text evidence="7">The sequence shown here is derived from an EMBL/GenBank/DDBJ whole genome shotgun (WGS) entry which is preliminary data.</text>
</comment>
<dbReference type="GO" id="GO:0019856">
    <property type="term" value="P:pyrimidine nucleobase biosynthetic process"/>
    <property type="evidence" value="ECO:0007669"/>
    <property type="project" value="TreeGrafter"/>
</dbReference>
<protein>
    <recommendedName>
        <fullName evidence="2">orotate phosphoribosyltransferase</fullName>
        <ecNumber evidence="2">2.4.2.10</ecNumber>
    </recommendedName>
</protein>
<dbReference type="HAMAP" id="MF_01208">
    <property type="entry name" value="PyrE"/>
    <property type="match status" value="1"/>
</dbReference>
<dbReference type="EC" id="2.4.2.10" evidence="2"/>